<dbReference type="AlphaFoldDB" id="A0A8K0UU00"/>
<feature type="region of interest" description="Disordered" evidence="1">
    <location>
        <begin position="500"/>
        <end position="544"/>
    </location>
</feature>
<comment type="caution">
    <text evidence="2">The sequence shown here is derived from an EMBL/GenBank/DDBJ whole genome shotgun (WGS) entry which is preliminary data.</text>
</comment>
<evidence type="ECO:0000313" key="3">
    <source>
        <dbReference type="Proteomes" id="UP000813824"/>
    </source>
</evidence>
<sequence>MEYDGERPEENAPAWMEDKHSVFFRDPKKVVTNMLANPDFNGSMDYAALQEFDANQSQRFKNFMSGNWAWEQSNKIAVDPTTHGSTFVPVILGSDKTTVSVATGQTDYYPLYLSIGNVHNHVRRARRNAVALIGFLAIPKSKQEYADDVQFRKFRRRLFHSSLSHILSSLKDGMTTPVLSRCADGHFRKIIYGLGPYIADYPEQVLLASVVQNWCAKCTANSEELDKDQSARPRSHAQTANLMSEPDITLEDLWVGWGIVGDVDPFTMDFPRADIHELLAPDLLHQIIKGTFKDHLVTWVTNYINLKFSKRQAKKVLDDIDKRISVAPPFIGLRRFPQGRGFKQWTGDDSKALMKVYLPAISGYVPGNMVKALRAFLDFCYLARRNIHTTETITQMEEALAQFHKYCEIFQSTGACPKGFQLPRQHSLKHYVDLIKSFGAPNGLCSSITESKHIVAVKEPWRRSSRFKALGQMLMINQRNDKLAAARVDFEARGMLKELQVDSPNDTESDDESELTRSDLQAVDDNDTVSAPGGASGNSHGIARDGAIDIPTQRAFVDMAVKIQPSYPRSLDALAAHVRMPLRELTTEFLEEKLRLDQPGSSPSKVTLSSRLKVHVHHSLACTFFAPSDPCGSGGMHREFIRATSSWWDGPARYDCALIPTEDAHSSGVGRFDIARVKLLFSFKYNDVLYPCALVHWYGRVFNEPEETTGLWIVEEQSFPDERPFLEVVHIERIYRAAHLIPVFDCEDPVPEDLTFDQTLSHYKSFYLNKYVDGHMFESLNTL</sequence>
<dbReference type="EMBL" id="JAEVFJ010000009">
    <property type="protein sequence ID" value="KAH8102582.1"/>
    <property type="molecule type" value="Genomic_DNA"/>
</dbReference>
<dbReference type="InterPro" id="IPR041078">
    <property type="entry name" value="Plavaka"/>
</dbReference>
<evidence type="ECO:0000313" key="2">
    <source>
        <dbReference type="EMBL" id="KAH8102582.1"/>
    </source>
</evidence>
<organism evidence="2 3">
    <name type="scientific">Cristinia sonorae</name>
    <dbReference type="NCBI Taxonomy" id="1940300"/>
    <lineage>
        <taxon>Eukaryota</taxon>
        <taxon>Fungi</taxon>
        <taxon>Dikarya</taxon>
        <taxon>Basidiomycota</taxon>
        <taxon>Agaricomycotina</taxon>
        <taxon>Agaricomycetes</taxon>
        <taxon>Agaricomycetidae</taxon>
        <taxon>Agaricales</taxon>
        <taxon>Pleurotineae</taxon>
        <taxon>Stephanosporaceae</taxon>
        <taxon>Cristinia</taxon>
    </lineage>
</organism>
<accession>A0A8K0UU00</accession>
<gene>
    <name evidence="2" type="ORF">BXZ70DRAFT_1070857</name>
</gene>
<reference evidence="2" key="1">
    <citation type="journal article" date="2021" name="New Phytol.">
        <title>Evolutionary innovations through gain and loss of genes in the ectomycorrhizal Boletales.</title>
        <authorList>
            <person name="Wu G."/>
            <person name="Miyauchi S."/>
            <person name="Morin E."/>
            <person name="Kuo A."/>
            <person name="Drula E."/>
            <person name="Varga T."/>
            <person name="Kohler A."/>
            <person name="Feng B."/>
            <person name="Cao Y."/>
            <person name="Lipzen A."/>
            <person name="Daum C."/>
            <person name="Hundley H."/>
            <person name="Pangilinan J."/>
            <person name="Johnson J."/>
            <person name="Barry K."/>
            <person name="LaButti K."/>
            <person name="Ng V."/>
            <person name="Ahrendt S."/>
            <person name="Min B."/>
            <person name="Choi I.G."/>
            <person name="Park H."/>
            <person name="Plett J.M."/>
            <person name="Magnuson J."/>
            <person name="Spatafora J.W."/>
            <person name="Nagy L.G."/>
            <person name="Henrissat B."/>
            <person name="Grigoriev I.V."/>
            <person name="Yang Z.L."/>
            <person name="Xu J."/>
            <person name="Martin F.M."/>
        </authorList>
    </citation>
    <scope>NUCLEOTIDE SEQUENCE</scope>
    <source>
        <strain evidence="2">KKN 215</strain>
    </source>
</reference>
<protein>
    <submittedName>
        <fullName evidence="2">Uncharacterized protein</fullName>
    </submittedName>
</protein>
<dbReference type="Proteomes" id="UP000813824">
    <property type="component" value="Unassembled WGS sequence"/>
</dbReference>
<proteinExistence type="predicted"/>
<dbReference type="Pfam" id="PF18759">
    <property type="entry name" value="Plavaka"/>
    <property type="match status" value="1"/>
</dbReference>
<keyword evidence="3" id="KW-1185">Reference proteome</keyword>
<dbReference type="OrthoDB" id="3199698at2759"/>
<name>A0A8K0UU00_9AGAR</name>
<evidence type="ECO:0000256" key="1">
    <source>
        <dbReference type="SAM" id="MobiDB-lite"/>
    </source>
</evidence>